<evidence type="ECO:0000313" key="2">
    <source>
        <dbReference type="EMBL" id="ABB36806.2"/>
    </source>
</evidence>
<dbReference type="STRING" id="207559.Dde_0005"/>
<dbReference type="InterPro" id="IPR019734">
    <property type="entry name" value="TPR_rpt"/>
</dbReference>
<organism evidence="2 3">
    <name type="scientific">Oleidesulfovibrio alaskensis (strain ATCC BAA-1058 / DSM 17464 / G20)</name>
    <name type="common">Desulfovibrio alaskensis</name>
    <dbReference type="NCBI Taxonomy" id="207559"/>
    <lineage>
        <taxon>Bacteria</taxon>
        <taxon>Pseudomonadati</taxon>
        <taxon>Thermodesulfobacteriota</taxon>
        <taxon>Desulfovibrionia</taxon>
        <taxon>Desulfovibrionales</taxon>
        <taxon>Desulfovibrionaceae</taxon>
        <taxon>Oleidesulfovibrio</taxon>
    </lineage>
</organism>
<dbReference type="Proteomes" id="UP000002710">
    <property type="component" value="Chromosome"/>
</dbReference>
<reference evidence="2 3" key="1">
    <citation type="journal article" date="2011" name="J. Bacteriol.">
        <title>Complete genome sequence and updated annotation of Desulfovibrio alaskensis G20.</title>
        <authorList>
            <person name="Hauser L.J."/>
            <person name="Land M.L."/>
            <person name="Brown S.D."/>
            <person name="Larimer F."/>
            <person name="Keller K.L."/>
            <person name="Rapp-Giles B.J."/>
            <person name="Price M.N."/>
            <person name="Lin M."/>
            <person name="Bruce D.C."/>
            <person name="Detter J.C."/>
            <person name="Tapia R."/>
            <person name="Han C.S."/>
            <person name="Goodwin L.A."/>
            <person name="Cheng J.F."/>
            <person name="Pitluck S."/>
            <person name="Copeland A."/>
            <person name="Lucas S."/>
            <person name="Nolan M."/>
            <person name="Lapidus A.L."/>
            <person name="Palumbo A.V."/>
            <person name="Wall J.D."/>
        </authorList>
    </citation>
    <scope>NUCLEOTIDE SEQUENCE [LARGE SCALE GENOMIC DNA]</scope>
    <source>
        <strain evidence="3">ATCC BAA 1058 / DSM 17464 / G20</strain>
    </source>
</reference>
<protein>
    <submittedName>
        <fullName evidence="2">Putative lipoprotein</fullName>
    </submittedName>
</protein>
<keyword evidence="2" id="KW-0449">Lipoprotein</keyword>
<dbReference type="Gene3D" id="1.25.40.10">
    <property type="entry name" value="Tetratricopeptide repeat domain"/>
    <property type="match status" value="2"/>
</dbReference>
<name>Q317S0_OLEA2</name>
<gene>
    <name evidence="2" type="ordered locus">Dde_0005</name>
</gene>
<evidence type="ECO:0000313" key="3">
    <source>
        <dbReference type="Proteomes" id="UP000002710"/>
    </source>
</evidence>
<feature type="transmembrane region" description="Helical" evidence="1">
    <location>
        <begin position="7"/>
        <end position="25"/>
    </location>
</feature>
<dbReference type="EMBL" id="CP000112">
    <property type="protein sequence ID" value="ABB36806.2"/>
    <property type="molecule type" value="Genomic_DNA"/>
</dbReference>
<dbReference type="Pfam" id="PF13174">
    <property type="entry name" value="TPR_6"/>
    <property type="match status" value="1"/>
</dbReference>
<dbReference type="AlphaFoldDB" id="Q317S0"/>
<keyword evidence="1" id="KW-1133">Transmembrane helix</keyword>
<dbReference type="KEGG" id="dde:Dde_0005"/>
<evidence type="ECO:0000256" key="1">
    <source>
        <dbReference type="SAM" id="Phobius"/>
    </source>
</evidence>
<dbReference type="SUPFAM" id="SSF48452">
    <property type="entry name" value="TPR-like"/>
    <property type="match status" value="1"/>
</dbReference>
<keyword evidence="1" id="KW-0812">Transmembrane</keyword>
<dbReference type="eggNOG" id="COG0457">
    <property type="taxonomic scope" value="Bacteria"/>
</dbReference>
<accession>Q317S0</accession>
<dbReference type="Pfam" id="PF13181">
    <property type="entry name" value="TPR_8"/>
    <property type="match status" value="1"/>
</dbReference>
<keyword evidence="3" id="KW-1185">Reference proteome</keyword>
<sequence>MLQRQTVARCALCITVMLWAFFSWGCKENDGRADLLALARTAFAEKQYIEAERHYERYLQLYPHAENRWEVWNKLVEIARGVRGKPSAAAELLESMYLEFGLEPQRAQSVLHDLASLYEELHRRDRALEVWLKYQTLPDLSDRQQAEAHRRAARIYRDRGEYDLALESLRACLDMELPQDMHARCVYELAQTDIYMNNYRRAESLLRELQGMTAAESTVRALGMLALADVLQHQKRYAEARNVLKGIQDSYPNPQVIETRLRMLDDKLNR</sequence>
<proteinExistence type="predicted"/>
<keyword evidence="1" id="KW-0472">Membrane</keyword>
<dbReference type="HOGENOM" id="CLU_086935_0_0_7"/>
<dbReference type="InterPro" id="IPR011990">
    <property type="entry name" value="TPR-like_helical_dom_sf"/>
</dbReference>